<dbReference type="EMBL" id="LR721776">
    <property type="protein sequence ID" value="VVV70519.1"/>
    <property type="molecule type" value="Genomic_DNA"/>
</dbReference>
<proteinExistence type="predicted"/>
<dbReference type="AlphaFoldDB" id="A0A5K0XYU5"/>
<protein>
    <submittedName>
        <fullName evidence="1">Uncharacterized protein</fullName>
    </submittedName>
</protein>
<name>A0A5K0XYU5_9MAGN</name>
<gene>
    <name evidence="1" type="ORF">NYM_LOCUS7292</name>
</gene>
<organism evidence="1">
    <name type="scientific">Nymphaea colorata</name>
    <name type="common">pocket water lily</name>
    <dbReference type="NCBI Taxonomy" id="210225"/>
    <lineage>
        <taxon>Eukaryota</taxon>
        <taxon>Viridiplantae</taxon>
        <taxon>Streptophyta</taxon>
        <taxon>Embryophyta</taxon>
        <taxon>Tracheophyta</taxon>
        <taxon>Spermatophyta</taxon>
        <taxon>Magnoliopsida</taxon>
        <taxon>Nymphaeales</taxon>
        <taxon>Nymphaeaceae</taxon>
        <taxon>Nymphaea</taxon>
    </lineage>
</organism>
<evidence type="ECO:0000313" key="1">
    <source>
        <dbReference type="EMBL" id="VVV70519.1"/>
    </source>
</evidence>
<dbReference type="Gramene" id="NC11G0244110.1">
    <property type="protein sequence ID" value="NC11G0244110.1:cds"/>
    <property type="gene ID" value="NC11G0244110"/>
</dbReference>
<accession>A0A5K0XYU5</accession>
<reference evidence="1" key="1">
    <citation type="submission" date="2019-09" db="EMBL/GenBank/DDBJ databases">
        <authorList>
            <person name="Zhang L."/>
        </authorList>
    </citation>
    <scope>NUCLEOTIDE SEQUENCE</scope>
</reference>
<sequence length="91" mass="10005">MAATSPAGRSNARVKWDRPAHSLTHEVDGHPAAHCQMISLQARATPLAVSFNSLVLNFVHGFRVCDGIEGFIFRVRFDNKIDNTNKSQQSG</sequence>